<dbReference type="PANTHER" id="PTHR43791">
    <property type="entry name" value="PERMEASE-RELATED"/>
    <property type="match status" value="1"/>
</dbReference>
<evidence type="ECO:0000256" key="1">
    <source>
        <dbReference type="ARBA" id="ARBA00004141"/>
    </source>
</evidence>
<keyword evidence="4 6" id="KW-1133">Transmembrane helix</keyword>
<feature type="transmembrane region" description="Helical" evidence="6">
    <location>
        <begin position="426"/>
        <end position="447"/>
    </location>
</feature>
<feature type="transmembrane region" description="Helical" evidence="6">
    <location>
        <begin position="165"/>
        <end position="186"/>
    </location>
</feature>
<evidence type="ECO:0000256" key="6">
    <source>
        <dbReference type="SAM" id="Phobius"/>
    </source>
</evidence>
<feature type="transmembrane region" description="Helical" evidence="6">
    <location>
        <begin position="105"/>
        <end position="123"/>
    </location>
</feature>
<feature type="transmembrane region" description="Helical" evidence="6">
    <location>
        <begin position="305"/>
        <end position="325"/>
    </location>
</feature>
<dbReference type="OrthoDB" id="19923at2759"/>
<protein>
    <recommendedName>
        <fullName evidence="7">Major facilitator superfamily (MFS) profile domain-containing protein</fullName>
    </recommendedName>
</protein>
<dbReference type="Proteomes" id="UP000053573">
    <property type="component" value="Unassembled WGS sequence"/>
</dbReference>
<accession>A0A0H1BJ51</accession>
<comment type="subcellular location">
    <subcellularLocation>
        <location evidence="1">Membrane</location>
        <topology evidence="1">Multi-pass membrane protein</topology>
    </subcellularLocation>
</comment>
<feature type="transmembrane region" description="Helical" evidence="6">
    <location>
        <begin position="361"/>
        <end position="382"/>
    </location>
</feature>
<evidence type="ECO:0000259" key="7">
    <source>
        <dbReference type="PROSITE" id="PS50850"/>
    </source>
</evidence>
<dbReference type="GO" id="GO:0016020">
    <property type="term" value="C:membrane"/>
    <property type="evidence" value="ECO:0007669"/>
    <property type="project" value="UniProtKB-SubCell"/>
</dbReference>
<feature type="transmembrane region" description="Helical" evidence="6">
    <location>
        <begin position="394"/>
        <end position="414"/>
    </location>
</feature>
<feature type="domain" description="Major facilitator superfamily (MFS) profile" evidence="7">
    <location>
        <begin position="39"/>
        <end position="452"/>
    </location>
</feature>
<feature type="transmembrane region" description="Helical" evidence="6">
    <location>
        <begin position="268"/>
        <end position="293"/>
    </location>
</feature>
<sequence>MTDSTKEAPDTPIATETQSIEYLDTEAEKKVVWKCDLHVVPILSFLMCLGFLDRINIGNARLQGLERDLGMSGHDFNIALFIFFIPYMFFEVPSNIILKKVAPSTWLSGVMIGWGLVTVFQGLTDSFAGLLTCRIFLGIFEAGFFPGCVYLISMYYKRHELQTRVNFYIACSIMAGSMSGILAYFIAGMDGMCGYSGWRWIFILEGAATVVAAAVSKFFIPDWPETAKFLTEDERKILIHRLATETENSRMDRLDKPAMKRAFTDVKIYLGIIMYIGIVNSGYAVSFFTPTILHDLGWTALNAQLMAVPIFACGACSAMITAVISDRIRHRFTFTIIGCLIASVGYTILLCQQYVSVGVRYFAVFTISAGSFMSHPITITWLSNNMGGHYKRGISSAMQIGIGNSGGIIASNLFFPSEAPRYPTGYGASLGLIWLCALTCIVFLLYLHRENRLRAQGHRDHLLQLPEDEVNNLGDHHPSFKFTY</sequence>
<dbReference type="FunFam" id="1.20.1250.20:FF:000034">
    <property type="entry name" value="MFS general substrate transporter"/>
    <property type="match status" value="1"/>
</dbReference>
<dbReference type="AlphaFoldDB" id="A0A0H1BJ51"/>
<dbReference type="PANTHER" id="PTHR43791:SF52">
    <property type="entry name" value="TRANSPORTER, PUTATIVE (AFU_ORTHOLOGUE AFUA_1G11820)-RELATED"/>
    <property type="match status" value="1"/>
</dbReference>
<feature type="transmembrane region" description="Helical" evidence="6">
    <location>
        <begin position="135"/>
        <end position="153"/>
    </location>
</feature>
<comment type="caution">
    <text evidence="8">The sequence shown here is derived from an EMBL/GenBank/DDBJ whole genome shotgun (WGS) entry which is preliminary data.</text>
</comment>
<evidence type="ECO:0000256" key="4">
    <source>
        <dbReference type="ARBA" id="ARBA00022989"/>
    </source>
</evidence>
<evidence type="ECO:0000256" key="2">
    <source>
        <dbReference type="ARBA" id="ARBA00022448"/>
    </source>
</evidence>
<dbReference type="Pfam" id="PF07690">
    <property type="entry name" value="MFS_1"/>
    <property type="match status" value="1"/>
</dbReference>
<keyword evidence="2" id="KW-0813">Transport</keyword>
<evidence type="ECO:0000256" key="3">
    <source>
        <dbReference type="ARBA" id="ARBA00022692"/>
    </source>
</evidence>
<feature type="transmembrane region" description="Helical" evidence="6">
    <location>
        <begin position="77"/>
        <end position="98"/>
    </location>
</feature>
<organism evidence="8 9">
    <name type="scientific">Blastomyces silverae</name>
    <dbReference type="NCBI Taxonomy" id="2060906"/>
    <lineage>
        <taxon>Eukaryota</taxon>
        <taxon>Fungi</taxon>
        <taxon>Dikarya</taxon>
        <taxon>Ascomycota</taxon>
        <taxon>Pezizomycotina</taxon>
        <taxon>Eurotiomycetes</taxon>
        <taxon>Eurotiomycetidae</taxon>
        <taxon>Onygenales</taxon>
        <taxon>Ajellomycetaceae</taxon>
        <taxon>Blastomyces</taxon>
    </lineage>
</organism>
<dbReference type="Gene3D" id="1.20.1250.20">
    <property type="entry name" value="MFS general substrate transporter like domains"/>
    <property type="match status" value="2"/>
</dbReference>
<feature type="transmembrane region" description="Helical" evidence="6">
    <location>
        <begin position="198"/>
        <end position="220"/>
    </location>
</feature>
<dbReference type="FunFam" id="1.20.1250.20:FF:000068">
    <property type="entry name" value="MFS general substrate transporter"/>
    <property type="match status" value="1"/>
</dbReference>
<name>A0A0H1BJ51_9EURO</name>
<evidence type="ECO:0000313" key="8">
    <source>
        <dbReference type="EMBL" id="KLJ09201.1"/>
    </source>
</evidence>
<dbReference type="InterPro" id="IPR011701">
    <property type="entry name" value="MFS"/>
</dbReference>
<dbReference type="InterPro" id="IPR020846">
    <property type="entry name" value="MFS_dom"/>
</dbReference>
<evidence type="ECO:0000256" key="5">
    <source>
        <dbReference type="ARBA" id="ARBA00023136"/>
    </source>
</evidence>
<keyword evidence="5 6" id="KW-0472">Membrane</keyword>
<evidence type="ECO:0000313" key="9">
    <source>
        <dbReference type="Proteomes" id="UP000053573"/>
    </source>
</evidence>
<proteinExistence type="predicted"/>
<dbReference type="SUPFAM" id="SSF103473">
    <property type="entry name" value="MFS general substrate transporter"/>
    <property type="match status" value="1"/>
</dbReference>
<dbReference type="STRING" id="2060906.A0A0H1BJ51"/>
<keyword evidence="9" id="KW-1185">Reference proteome</keyword>
<reference evidence="9" key="1">
    <citation type="journal article" date="2015" name="PLoS Genet.">
        <title>The dynamic genome and transcriptome of the human fungal pathogen Blastomyces and close relative Emmonsia.</title>
        <authorList>
            <person name="Munoz J.F."/>
            <person name="Gauthier G.M."/>
            <person name="Desjardins C.A."/>
            <person name="Gallo J.E."/>
            <person name="Holder J."/>
            <person name="Sullivan T.D."/>
            <person name="Marty A.J."/>
            <person name="Carmen J.C."/>
            <person name="Chen Z."/>
            <person name="Ding L."/>
            <person name="Gujja S."/>
            <person name="Magrini V."/>
            <person name="Misas E."/>
            <person name="Mitreva M."/>
            <person name="Priest M."/>
            <person name="Saif S."/>
            <person name="Whiston E.A."/>
            <person name="Young S."/>
            <person name="Zeng Q."/>
            <person name="Goldman W.E."/>
            <person name="Mardis E.R."/>
            <person name="Taylor J.W."/>
            <person name="McEwen J.G."/>
            <person name="Clay O.K."/>
            <person name="Klein B.S."/>
            <person name="Cuomo C.A."/>
        </authorList>
    </citation>
    <scope>NUCLEOTIDE SEQUENCE [LARGE SCALE GENOMIC DNA]</scope>
    <source>
        <strain evidence="9">UAMH 139</strain>
    </source>
</reference>
<feature type="transmembrane region" description="Helical" evidence="6">
    <location>
        <begin position="332"/>
        <end position="355"/>
    </location>
</feature>
<dbReference type="EMBL" id="LDEV01002401">
    <property type="protein sequence ID" value="KLJ09201.1"/>
    <property type="molecule type" value="Genomic_DNA"/>
</dbReference>
<dbReference type="PROSITE" id="PS50850">
    <property type="entry name" value="MFS"/>
    <property type="match status" value="1"/>
</dbReference>
<dbReference type="InterPro" id="IPR036259">
    <property type="entry name" value="MFS_trans_sf"/>
</dbReference>
<gene>
    <name evidence="8" type="ORF">EMPG_15376</name>
</gene>
<keyword evidence="3 6" id="KW-0812">Transmembrane</keyword>
<dbReference type="GO" id="GO:0022857">
    <property type="term" value="F:transmembrane transporter activity"/>
    <property type="evidence" value="ECO:0007669"/>
    <property type="project" value="InterPro"/>
</dbReference>